<name>A0A834BNN2_9CHIR</name>
<reference evidence="1 2" key="1">
    <citation type="journal article" date="2020" name="Nature">
        <title>Six reference-quality genomes reveal evolution of bat adaptations.</title>
        <authorList>
            <person name="Jebb D."/>
            <person name="Huang Z."/>
            <person name="Pippel M."/>
            <person name="Hughes G.M."/>
            <person name="Lavrichenko K."/>
            <person name="Devanna P."/>
            <person name="Winkler S."/>
            <person name="Jermiin L.S."/>
            <person name="Skirmuntt E.C."/>
            <person name="Katzourakis A."/>
            <person name="Burkitt-Gray L."/>
            <person name="Ray D.A."/>
            <person name="Sullivan K.A.M."/>
            <person name="Roscito J.G."/>
            <person name="Kirilenko B.M."/>
            <person name="Davalos L.M."/>
            <person name="Corthals A.P."/>
            <person name="Power M.L."/>
            <person name="Jones G."/>
            <person name="Ransome R.D."/>
            <person name="Dechmann D.K.N."/>
            <person name="Locatelli A.G."/>
            <person name="Puechmaille S.J."/>
            <person name="Fedrigo O."/>
            <person name="Jarvis E.D."/>
            <person name="Hiller M."/>
            <person name="Vernes S.C."/>
            <person name="Myers E.W."/>
            <person name="Teeling E.C."/>
        </authorList>
    </citation>
    <scope>NUCLEOTIDE SEQUENCE [LARGE SCALE GENOMIC DNA]</scope>
    <source>
        <strain evidence="1">Bat1K_MPI-CBG_1</strain>
    </source>
</reference>
<proteinExistence type="predicted"/>
<dbReference type="AlphaFoldDB" id="A0A834BNN2"/>
<dbReference type="EMBL" id="JABVXQ010000001">
    <property type="protein sequence ID" value="KAF6131405.1"/>
    <property type="molecule type" value="Genomic_DNA"/>
</dbReference>
<accession>A0A834BNN2</accession>
<sequence length="174" mass="19454">MSVGCVWPLRSAYGRRRGRTDGRRFPGRAVPGHLGAARVRVERTRLAAGLLKVPLLPPWAGYVHVHVKMDLVYGLVWLLTVLLEGISGQGVYERGREGEREGKKHRSIASCTSPTGDLVCNPGVCPDQESNLPLFGLWNEAQLPEPHQSGPALLRMLCSQIWWKLITWEKKRGR</sequence>
<gene>
    <name evidence="1" type="ORF">HJG60_012811</name>
</gene>
<protein>
    <submittedName>
        <fullName evidence="1">MAM domain containing glycosylphosphatidylinositol anchor 2</fullName>
    </submittedName>
</protein>
<comment type="caution">
    <text evidence="1">The sequence shown here is derived from an EMBL/GenBank/DDBJ whole genome shotgun (WGS) entry which is preliminary data.</text>
</comment>
<evidence type="ECO:0000313" key="2">
    <source>
        <dbReference type="Proteomes" id="UP000664940"/>
    </source>
</evidence>
<evidence type="ECO:0000313" key="1">
    <source>
        <dbReference type="EMBL" id="KAF6131405.1"/>
    </source>
</evidence>
<organism evidence="1 2">
    <name type="scientific">Phyllostomus discolor</name>
    <name type="common">pale spear-nosed bat</name>
    <dbReference type="NCBI Taxonomy" id="89673"/>
    <lineage>
        <taxon>Eukaryota</taxon>
        <taxon>Metazoa</taxon>
        <taxon>Chordata</taxon>
        <taxon>Craniata</taxon>
        <taxon>Vertebrata</taxon>
        <taxon>Euteleostomi</taxon>
        <taxon>Mammalia</taxon>
        <taxon>Eutheria</taxon>
        <taxon>Laurasiatheria</taxon>
        <taxon>Chiroptera</taxon>
        <taxon>Yangochiroptera</taxon>
        <taxon>Phyllostomidae</taxon>
        <taxon>Phyllostominae</taxon>
        <taxon>Phyllostomus</taxon>
    </lineage>
</organism>
<dbReference type="Proteomes" id="UP000664940">
    <property type="component" value="Unassembled WGS sequence"/>
</dbReference>